<dbReference type="InterPro" id="IPR036291">
    <property type="entry name" value="NAD(P)-bd_dom_sf"/>
</dbReference>
<comment type="caution">
    <text evidence="4">The sequence shown here is derived from an EMBL/GenBank/DDBJ whole genome shotgun (WGS) entry which is preliminary data.</text>
</comment>
<accession>A0A0M0LA45</accession>
<dbReference type="Proteomes" id="UP000036867">
    <property type="component" value="Unassembled WGS sequence"/>
</dbReference>
<organism evidence="4 5">
    <name type="scientific">Viridibacillus arvi</name>
    <dbReference type="NCBI Taxonomy" id="263475"/>
    <lineage>
        <taxon>Bacteria</taxon>
        <taxon>Bacillati</taxon>
        <taxon>Bacillota</taxon>
        <taxon>Bacilli</taxon>
        <taxon>Bacillales</taxon>
        <taxon>Caryophanaceae</taxon>
        <taxon>Viridibacillus</taxon>
    </lineage>
</organism>
<evidence type="ECO:0000256" key="1">
    <source>
        <dbReference type="ARBA" id="ARBA00009353"/>
    </source>
</evidence>
<keyword evidence="5" id="KW-1185">Reference proteome</keyword>
<dbReference type="PATRIC" id="fig|263475.3.peg.2896"/>
<dbReference type="Gene3D" id="3.40.50.720">
    <property type="entry name" value="NAD(P)-binding Rossmann-like Domain"/>
    <property type="match status" value="1"/>
</dbReference>
<feature type="domain" description="NAD-dependent epimerase/dehydratase" evidence="2">
    <location>
        <begin position="3"/>
        <end position="217"/>
    </location>
</feature>
<dbReference type="AlphaFoldDB" id="A0A0M0LA45"/>
<evidence type="ECO:0000259" key="2">
    <source>
        <dbReference type="Pfam" id="PF01370"/>
    </source>
</evidence>
<sequence length="299" mass="33123">MKIAIAGGTGFVGRELTKLLQQQGHDIFILTRKKSYEANGIRYIQWLTDNAMPEAHLQRIDAFINLAGTSLNEGRWTDKRKKEIYDSRITATKEVLRIIETLDVKPKVLINASAIGIYPSSKAAAYTEGSPQVAKDFLGKTVKHWEQEAKKAENFGVRVAMARFGVILGKDAGALSLMVLPYKLYVGGTVGSGSQWVSWVHVKDVASALCFALENNRIVGPFNVTAPNPIRMKQVGEIISSILGRPHWFPTPSFLLKIALGEKSNLVLEGQQVLPKVLLTENFHFEYPTLEAALENLYA</sequence>
<dbReference type="InterPro" id="IPR010099">
    <property type="entry name" value="SDR39U1"/>
</dbReference>
<dbReference type="CDD" id="cd05242">
    <property type="entry name" value="SDR_a8"/>
    <property type="match status" value="1"/>
</dbReference>
<proteinExistence type="inferred from homology"/>
<dbReference type="InterPro" id="IPR001509">
    <property type="entry name" value="Epimerase_deHydtase"/>
</dbReference>
<dbReference type="NCBIfam" id="TIGR01777">
    <property type="entry name" value="yfcH"/>
    <property type="match status" value="1"/>
</dbReference>
<dbReference type="InterPro" id="IPR013549">
    <property type="entry name" value="DUF1731"/>
</dbReference>
<dbReference type="EMBL" id="LILB01000008">
    <property type="protein sequence ID" value="KOO47946.1"/>
    <property type="molecule type" value="Genomic_DNA"/>
</dbReference>
<evidence type="ECO:0000313" key="4">
    <source>
        <dbReference type="EMBL" id="KOO47946.1"/>
    </source>
</evidence>
<comment type="similarity">
    <text evidence="1">Belongs to the NAD(P)-dependent epimerase/dehydratase family. SDR39U1 subfamily.</text>
</comment>
<gene>
    <name evidence="4" type="ORF">AMD00_20270</name>
</gene>
<name>A0A0M0LA45_9BACL</name>
<protein>
    <submittedName>
        <fullName evidence="4">Multidrug MFS transporter</fullName>
    </submittedName>
</protein>
<reference evidence="5" key="1">
    <citation type="submission" date="2015-08" db="EMBL/GenBank/DDBJ databases">
        <title>Fjat-10028 dsm 16317.</title>
        <authorList>
            <person name="Liu B."/>
            <person name="Wang J."/>
            <person name="Zhu Y."/>
            <person name="Liu G."/>
            <person name="Chen Q."/>
            <person name="Chen Z."/>
            <person name="Lan J."/>
            <person name="Che J."/>
            <person name="Ge C."/>
            <person name="Shi H."/>
            <person name="Pan Z."/>
            <person name="Liu X."/>
        </authorList>
    </citation>
    <scope>NUCLEOTIDE SEQUENCE [LARGE SCALE GENOMIC DNA]</scope>
    <source>
        <strain evidence="5">DSM 16317</strain>
    </source>
</reference>
<dbReference type="STRING" id="263475.AMD00_20270"/>
<evidence type="ECO:0000313" key="5">
    <source>
        <dbReference type="Proteomes" id="UP000036867"/>
    </source>
</evidence>
<dbReference type="Pfam" id="PF08338">
    <property type="entry name" value="DUF1731"/>
    <property type="match status" value="1"/>
</dbReference>
<dbReference type="Pfam" id="PF01370">
    <property type="entry name" value="Epimerase"/>
    <property type="match status" value="1"/>
</dbReference>
<dbReference type="SUPFAM" id="SSF51735">
    <property type="entry name" value="NAD(P)-binding Rossmann-fold domains"/>
    <property type="match status" value="1"/>
</dbReference>
<dbReference type="PANTHER" id="PTHR11092">
    <property type="entry name" value="SUGAR NUCLEOTIDE EPIMERASE RELATED"/>
    <property type="match status" value="1"/>
</dbReference>
<dbReference type="OrthoDB" id="9801773at2"/>
<feature type="domain" description="DUF1731" evidence="3">
    <location>
        <begin position="251"/>
        <end position="297"/>
    </location>
</feature>
<dbReference type="PANTHER" id="PTHR11092:SF0">
    <property type="entry name" value="EPIMERASE FAMILY PROTEIN SDR39U1"/>
    <property type="match status" value="1"/>
</dbReference>
<dbReference type="GeneID" id="301138436"/>
<dbReference type="RefSeq" id="WP_053418818.1">
    <property type="nucleotide sequence ID" value="NZ_JBCMNK010000015.1"/>
</dbReference>
<evidence type="ECO:0000259" key="3">
    <source>
        <dbReference type="Pfam" id="PF08338"/>
    </source>
</evidence>